<accession>A0A1I4IQB2</accession>
<organism evidence="1 2">
    <name type="scientific">Salibacterium qingdaonense</name>
    <dbReference type="NCBI Taxonomy" id="266892"/>
    <lineage>
        <taxon>Bacteria</taxon>
        <taxon>Bacillati</taxon>
        <taxon>Bacillota</taxon>
        <taxon>Bacilli</taxon>
        <taxon>Bacillales</taxon>
        <taxon>Bacillaceae</taxon>
    </lineage>
</organism>
<proteinExistence type="predicted"/>
<reference evidence="1 2" key="1">
    <citation type="submission" date="2016-10" db="EMBL/GenBank/DDBJ databases">
        <authorList>
            <person name="de Groot N.N."/>
        </authorList>
    </citation>
    <scope>NUCLEOTIDE SEQUENCE [LARGE SCALE GENOMIC DNA]</scope>
    <source>
        <strain evidence="1 2">CGMCC 1.6134</strain>
    </source>
</reference>
<dbReference type="AlphaFoldDB" id="A0A1I4IQB2"/>
<dbReference type="OrthoDB" id="2882832at2"/>
<dbReference type="EMBL" id="FOTY01000002">
    <property type="protein sequence ID" value="SFL56500.1"/>
    <property type="molecule type" value="Genomic_DNA"/>
</dbReference>
<dbReference type="RefSeq" id="WP_090925440.1">
    <property type="nucleotide sequence ID" value="NZ_FOTY01000002.1"/>
</dbReference>
<name>A0A1I4IQB2_9BACI</name>
<dbReference type="Proteomes" id="UP000199668">
    <property type="component" value="Unassembled WGS sequence"/>
</dbReference>
<keyword evidence="2" id="KW-1185">Reference proteome</keyword>
<dbReference type="Gene3D" id="6.20.20.10">
    <property type="match status" value="1"/>
</dbReference>
<protein>
    <recommendedName>
        <fullName evidence="3">Methionine aminopeptidase</fullName>
    </recommendedName>
</protein>
<evidence type="ECO:0000313" key="1">
    <source>
        <dbReference type="EMBL" id="SFL56500.1"/>
    </source>
</evidence>
<evidence type="ECO:0000313" key="2">
    <source>
        <dbReference type="Proteomes" id="UP000199668"/>
    </source>
</evidence>
<sequence>MNLWSKWTEWREKSKQKRISEMEQQGKCPDCRGRGIHLMPNEYYYTDPLYCPGCDGSGQYSDWASRSY</sequence>
<gene>
    <name evidence="1" type="ORF">SAMN04488054_102172</name>
</gene>
<dbReference type="InterPro" id="IPR036410">
    <property type="entry name" value="HSP_DnaJ_Cys-rich_dom_sf"/>
</dbReference>
<evidence type="ECO:0008006" key="3">
    <source>
        <dbReference type="Google" id="ProtNLM"/>
    </source>
</evidence>
<dbReference type="SUPFAM" id="SSF57938">
    <property type="entry name" value="DnaJ/Hsp40 cysteine-rich domain"/>
    <property type="match status" value="1"/>
</dbReference>